<dbReference type="Pfam" id="PF00440">
    <property type="entry name" value="TetR_N"/>
    <property type="match status" value="1"/>
</dbReference>
<dbReference type="SUPFAM" id="SSF48498">
    <property type="entry name" value="Tetracyclin repressor-like, C-terminal domain"/>
    <property type="match status" value="1"/>
</dbReference>
<evidence type="ECO:0000256" key="2">
    <source>
        <dbReference type="ARBA" id="ARBA00023125"/>
    </source>
</evidence>
<dbReference type="eggNOG" id="COG1309">
    <property type="taxonomic scope" value="Bacteria"/>
</dbReference>
<dbReference type="PANTHER" id="PTHR30055">
    <property type="entry name" value="HTH-TYPE TRANSCRIPTIONAL REGULATOR RUTR"/>
    <property type="match status" value="1"/>
</dbReference>
<organism evidence="6 7">
    <name type="scientific">Streptomyces griseus subsp. griseus (strain JCM 4626 / CBS 651.72 / NBRC 13350 / KCC S-0626 / ISP 5235)</name>
    <dbReference type="NCBI Taxonomy" id="455632"/>
    <lineage>
        <taxon>Bacteria</taxon>
        <taxon>Bacillati</taxon>
        <taxon>Actinomycetota</taxon>
        <taxon>Actinomycetes</taxon>
        <taxon>Kitasatosporales</taxon>
        <taxon>Streptomycetaceae</taxon>
        <taxon>Streptomyces</taxon>
    </lineage>
</organism>
<dbReference type="AlphaFoldDB" id="B1W5Q4"/>
<keyword evidence="3" id="KW-0804">Transcription</keyword>
<dbReference type="Gene3D" id="1.10.357.10">
    <property type="entry name" value="Tetracycline Repressor, domain 2"/>
    <property type="match status" value="1"/>
</dbReference>
<proteinExistence type="predicted"/>
<name>B1W5Q4_STRGG</name>
<keyword evidence="1" id="KW-0805">Transcription regulation</keyword>
<accession>B1W5Q4</accession>
<dbReference type="InterPro" id="IPR023772">
    <property type="entry name" value="DNA-bd_HTH_TetR-type_CS"/>
</dbReference>
<dbReference type="EMBL" id="AP009493">
    <property type="protein sequence ID" value="BAG23211.1"/>
    <property type="molecule type" value="Genomic_DNA"/>
</dbReference>
<dbReference type="InterPro" id="IPR036271">
    <property type="entry name" value="Tet_transcr_reg_TetR-rel_C_sf"/>
</dbReference>
<keyword evidence="2 4" id="KW-0238">DNA-binding</keyword>
<evidence type="ECO:0000313" key="6">
    <source>
        <dbReference type="EMBL" id="BAG23211.1"/>
    </source>
</evidence>
<dbReference type="SUPFAM" id="SSF46689">
    <property type="entry name" value="Homeodomain-like"/>
    <property type="match status" value="1"/>
</dbReference>
<dbReference type="PATRIC" id="fig|455632.4.peg.6542"/>
<dbReference type="PROSITE" id="PS01081">
    <property type="entry name" value="HTH_TETR_1"/>
    <property type="match status" value="1"/>
</dbReference>
<dbReference type="GO" id="GO:0003700">
    <property type="term" value="F:DNA-binding transcription factor activity"/>
    <property type="evidence" value="ECO:0007669"/>
    <property type="project" value="TreeGrafter"/>
</dbReference>
<evidence type="ECO:0000313" key="7">
    <source>
        <dbReference type="Proteomes" id="UP000001685"/>
    </source>
</evidence>
<dbReference type="InterPro" id="IPR047923">
    <property type="entry name" value="ArpA-like"/>
</dbReference>
<feature type="domain" description="HTH tetR-type" evidence="5">
    <location>
        <begin position="8"/>
        <end position="68"/>
    </location>
</feature>
<dbReference type="PROSITE" id="PS50977">
    <property type="entry name" value="HTH_TETR_2"/>
    <property type="match status" value="1"/>
</dbReference>
<gene>
    <name evidence="6" type="ordered locus">SGR_6382</name>
</gene>
<reference evidence="7" key="1">
    <citation type="journal article" date="2008" name="J. Bacteriol.">
        <title>Genome sequence of the streptomycin-producing microorganism Streptomyces griseus IFO 13350.</title>
        <authorList>
            <person name="Ohnishi Y."/>
            <person name="Ishikawa J."/>
            <person name="Hara H."/>
            <person name="Suzuki H."/>
            <person name="Ikenoya M."/>
            <person name="Ikeda H."/>
            <person name="Yamashita A."/>
            <person name="Hattori M."/>
            <person name="Horinouchi S."/>
        </authorList>
    </citation>
    <scope>NUCLEOTIDE SEQUENCE [LARGE SCALE GENOMIC DNA]</scope>
    <source>
        <strain evidence="7">JCM 4626 / NBRC 13350</strain>
    </source>
</reference>
<evidence type="ECO:0000256" key="1">
    <source>
        <dbReference type="ARBA" id="ARBA00023015"/>
    </source>
</evidence>
<protein>
    <submittedName>
        <fullName evidence="6">Gamma-butyrolactone-binding protein homologue</fullName>
    </submittedName>
</protein>
<dbReference type="NCBIfam" id="NF041196">
    <property type="entry name" value="ScbR_bind_reg"/>
    <property type="match status" value="1"/>
</dbReference>
<dbReference type="SMR" id="B1W5Q4"/>
<dbReference type="InterPro" id="IPR050109">
    <property type="entry name" value="HTH-type_TetR-like_transc_reg"/>
</dbReference>
<dbReference type="GO" id="GO:0000976">
    <property type="term" value="F:transcription cis-regulatory region binding"/>
    <property type="evidence" value="ECO:0007669"/>
    <property type="project" value="TreeGrafter"/>
</dbReference>
<dbReference type="RefSeq" id="WP_003970699.1">
    <property type="nucleotide sequence ID" value="NC_010572.1"/>
</dbReference>
<dbReference type="InterPro" id="IPR001647">
    <property type="entry name" value="HTH_TetR"/>
</dbReference>
<feature type="DNA-binding region" description="H-T-H motif" evidence="4">
    <location>
        <begin position="31"/>
        <end position="50"/>
    </location>
</feature>
<dbReference type="KEGG" id="sgr:SGR_6382"/>
<dbReference type="HOGENOM" id="CLU_069356_8_0_11"/>
<dbReference type="InterPro" id="IPR009057">
    <property type="entry name" value="Homeodomain-like_sf"/>
</dbReference>
<evidence type="ECO:0000259" key="5">
    <source>
        <dbReference type="PROSITE" id="PS50977"/>
    </source>
</evidence>
<dbReference type="PRINTS" id="PR00455">
    <property type="entry name" value="HTHTETR"/>
</dbReference>
<dbReference type="Proteomes" id="UP000001685">
    <property type="component" value="Chromosome"/>
</dbReference>
<sequence length="223" mass="24437">MAKQHRALLTRQELIRSAAEVFDSAGYAEASIATISSRAGVSNGALHFHFKNKRALGEAVEQIAAQILLRLTGRVPLRHPSPLQLLVDTSHVLARGLRDDPVLRAGFGLGGDPTWQSDVKLWEQWQDWVQLMLTVARDQGSLAPQVAVEETAFAIVAVVAGIDALNRTGAEWDARHAVTRYWRLVLPQLSTEAAREQLNPEGTAAEEVWSQKWDMAEACGDAA</sequence>
<evidence type="ECO:0000256" key="3">
    <source>
        <dbReference type="ARBA" id="ARBA00023163"/>
    </source>
</evidence>
<evidence type="ECO:0000256" key="4">
    <source>
        <dbReference type="PROSITE-ProRule" id="PRU00335"/>
    </source>
</evidence>
<dbReference type="PANTHER" id="PTHR30055:SF234">
    <property type="entry name" value="HTH-TYPE TRANSCRIPTIONAL REGULATOR BETI"/>
    <property type="match status" value="1"/>
</dbReference>